<dbReference type="Proteomes" id="UP000887229">
    <property type="component" value="Unassembled WGS sequence"/>
</dbReference>
<keyword evidence="2" id="KW-1133">Transmembrane helix</keyword>
<comment type="caution">
    <text evidence="3">The sequence shown here is derived from an EMBL/GenBank/DDBJ whole genome shotgun (WGS) entry which is preliminary data.</text>
</comment>
<organism evidence="3 4">
    <name type="scientific">Emericellopsis atlantica</name>
    <dbReference type="NCBI Taxonomy" id="2614577"/>
    <lineage>
        <taxon>Eukaryota</taxon>
        <taxon>Fungi</taxon>
        <taxon>Dikarya</taxon>
        <taxon>Ascomycota</taxon>
        <taxon>Pezizomycotina</taxon>
        <taxon>Sordariomycetes</taxon>
        <taxon>Hypocreomycetidae</taxon>
        <taxon>Hypocreales</taxon>
        <taxon>Bionectriaceae</taxon>
        <taxon>Emericellopsis</taxon>
    </lineage>
</organism>
<evidence type="ECO:0008006" key="5">
    <source>
        <dbReference type="Google" id="ProtNLM"/>
    </source>
</evidence>
<evidence type="ECO:0000256" key="2">
    <source>
        <dbReference type="SAM" id="Phobius"/>
    </source>
</evidence>
<dbReference type="RefSeq" id="XP_046113711.1">
    <property type="nucleotide sequence ID" value="XM_046266294.1"/>
</dbReference>
<keyword evidence="2" id="KW-0472">Membrane</keyword>
<accession>A0A9P7ZDI0</accession>
<keyword evidence="2" id="KW-0812">Transmembrane</keyword>
<protein>
    <recommendedName>
        <fullName evidence="5">Mcm2 3 5 family protein</fullName>
    </recommendedName>
</protein>
<name>A0A9P7ZDI0_9HYPO</name>
<feature type="compositionally biased region" description="Polar residues" evidence="1">
    <location>
        <begin position="94"/>
        <end position="107"/>
    </location>
</feature>
<feature type="region of interest" description="Disordered" evidence="1">
    <location>
        <begin position="1"/>
        <end position="49"/>
    </location>
</feature>
<evidence type="ECO:0000313" key="4">
    <source>
        <dbReference type="Proteomes" id="UP000887229"/>
    </source>
</evidence>
<sequence length="915" mass="100606">MADRPLRPVVEINEDGVSPASSHRSPVKEFSPTNIFRRHGYHRMASDGSQEMMTYKPRPEEVQQWEAACGDFDKEGLGITGLSPKIKRVPVGAKSTSPNTPRSTHGFSSTNSTPHSSSKPFNSHPVNHQSSWYSESPAVAGQGELHQDNTPKFQAMPTRSIPEDEDAHRTSNGRPEADDFDDEIFYKGFGKPPLYCSSSGDVHVKRTNWLSLTIFFLSIYSTVLSGIWLMVSIVQPRWGYQISSRQGLLPSTATTLAALASKTIEMSFVTVFISCLGQVLTRRSILRRANGMTLGEMTMRNWVIQPGSLITHAEAVPTAGFTILGALTLTATVAATFYTTASDAMVAPKLKYGGWESKELTGLVRTSYANPQYVAEECPSLLNAQDELHAAESCSNVLYSGASYRNLLKYMSVWTEISENGTGGMADLKDRPAGTTLLFDNTTMEATWIETEHSSVEDNFATWDRVINNVTMAMPHPGVYAAATDEANNILQPDDLAGVGEYMIRAGVVSPSINVMCVNLDRDELAPLVYTEWPNAVTDDTGVGDQKGAAADWESTIPSVPDENEDDDSVIADSFLNSTAVDDVFRWGQQYYRYRPVFPMLPANYNMITNSSVYNSSSIYILAKSPALTDFTLCELNSWTSPNCSTRFDISGTAGARITAHCEDSDDRDSFIQTFDNGYPAWGGPSKDWKWLADAWRLSMDLNGGVYNNNASNARIITQLALQDPSLPKTLPSIAEALAVYASSTLVSGAIDSPFVHYWDHIPNILDPGVRQAFNASIRTQQYTSGHVNDWQTIFYVILSLVFVINLFCLGYFVTRSGLVTDFTEPQNLFALAVNSPPSEALKGTCGGGPGGESLVIPWRVAYAPSANHYFFEEAERKGKTKAARSEVEVSDRVHPKSGMSYKRLSSRQGWLYGF</sequence>
<dbReference type="EMBL" id="MU251291">
    <property type="protein sequence ID" value="KAG9249787.1"/>
    <property type="molecule type" value="Genomic_DNA"/>
</dbReference>
<dbReference type="OrthoDB" id="4721035at2759"/>
<feature type="compositionally biased region" description="Polar residues" evidence="1">
    <location>
        <begin position="119"/>
        <end position="134"/>
    </location>
</feature>
<keyword evidence="4" id="KW-1185">Reference proteome</keyword>
<evidence type="ECO:0000256" key="1">
    <source>
        <dbReference type="SAM" id="MobiDB-lite"/>
    </source>
</evidence>
<evidence type="ECO:0000313" key="3">
    <source>
        <dbReference type="EMBL" id="KAG9249787.1"/>
    </source>
</evidence>
<gene>
    <name evidence="3" type="ORF">F5Z01DRAFT_696891</name>
</gene>
<dbReference type="AlphaFoldDB" id="A0A9P7ZDI0"/>
<proteinExistence type="predicted"/>
<dbReference type="GeneID" id="70297197"/>
<feature type="compositionally biased region" description="Low complexity" evidence="1">
    <location>
        <begin position="108"/>
        <end position="118"/>
    </location>
</feature>
<feature type="transmembrane region" description="Helical" evidence="2">
    <location>
        <begin position="209"/>
        <end position="231"/>
    </location>
</feature>
<feature type="transmembrane region" description="Helical" evidence="2">
    <location>
        <begin position="794"/>
        <end position="814"/>
    </location>
</feature>
<feature type="region of interest" description="Disordered" evidence="1">
    <location>
        <begin position="88"/>
        <end position="179"/>
    </location>
</feature>
<reference evidence="3" key="1">
    <citation type="journal article" date="2021" name="IMA Fungus">
        <title>Genomic characterization of three marine fungi, including Emericellopsis atlantica sp. nov. with signatures of a generalist lifestyle and marine biomass degradation.</title>
        <authorList>
            <person name="Hagestad O.C."/>
            <person name="Hou L."/>
            <person name="Andersen J.H."/>
            <person name="Hansen E.H."/>
            <person name="Altermark B."/>
            <person name="Li C."/>
            <person name="Kuhnert E."/>
            <person name="Cox R.J."/>
            <person name="Crous P.W."/>
            <person name="Spatafora J.W."/>
            <person name="Lail K."/>
            <person name="Amirebrahimi M."/>
            <person name="Lipzen A."/>
            <person name="Pangilinan J."/>
            <person name="Andreopoulos W."/>
            <person name="Hayes R.D."/>
            <person name="Ng V."/>
            <person name="Grigoriev I.V."/>
            <person name="Jackson S.A."/>
            <person name="Sutton T.D.S."/>
            <person name="Dobson A.D.W."/>
            <person name="Rama T."/>
        </authorList>
    </citation>
    <scope>NUCLEOTIDE SEQUENCE</scope>
    <source>
        <strain evidence="3">TS7</strain>
    </source>
</reference>